<comment type="caution">
    <text evidence="15">The sequence shown here is derived from an EMBL/GenBank/DDBJ whole genome shotgun (WGS) entry which is preliminary data.</text>
</comment>
<dbReference type="GO" id="GO:0006885">
    <property type="term" value="P:regulation of pH"/>
    <property type="evidence" value="ECO:0007669"/>
    <property type="project" value="UniProtKB-ARBA"/>
</dbReference>
<keyword evidence="3" id="KW-0050">Antiport</keyword>
<dbReference type="EMBL" id="VEPZ02001672">
    <property type="protein sequence ID" value="KAE8663542.1"/>
    <property type="molecule type" value="Genomic_DNA"/>
</dbReference>
<gene>
    <name evidence="15" type="ORF">F3Y22_tig00112949pilonHSYRG00046</name>
</gene>
<evidence type="ECO:0000256" key="4">
    <source>
        <dbReference type="ARBA" id="ARBA00022538"/>
    </source>
</evidence>
<feature type="transmembrane region" description="Helical" evidence="13">
    <location>
        <begin position="145"/>
        <end position="168"/>
    </location>
</feature>
<feature type="compositionally biased region" description="Acidic residues" evidence="12">
    <location>
        <begin position="1198"/>
        <end position="1207"/>
    </location>
</feature>
<feature type="transmembrane region" description="Helical" evidence="13">
    <location>
        <begin position="244"/>
        <end position="262"/>
    </location>
</feature>
<dbReference type="InterPro" id="IPR012337">
    <property type="entry name" value="RNaseH-like_sf"/>
</dbReference>
<dbReference type="GO" id="GO:0015297">
    <property type="term" value="F:antiporter activity"/>
    <property type="evidence" value="ECO:0007669"/>
    <property type="project" value="UniProtKB-KW"/>
</dbReference>
<dbReference type="SUPFAM" id="SSF53098">
    <property type="entry name" value="Ribonuclease H-like"/>
    <property type="match status" value="2"/>
</dbReference>
<name>A0A6A2WRB0_HIBSY</name>
<feature type="compositionally biased region" description="Polar residues" evidence="12">
    <location>
        <begin position="2203"/>
        <end position="2218"/>
    </location>
</feature>
<feature type="transmembrane region" description="Helical" evidence="13">
    <location>
        <begin position="3084"/>
        <end position="3105"/>
    </location>
</feature>
<dbReference type="GO" id="GO:0004190">
    <property type="term" value="F:aspartic-type endopeptidase activity"/>
    <property type="evidence" value="ECO:0007669"/>
    <property type="project" value="UniProtKB-KW"/>
</dbReference>
<dbReference type="GO" id="GO:0015074">
    <property type="term" value="P:DNA integration"/>
    <property type="evidence" value="ECO:0007669"/>
    <property type="project" value="InterPro"/>
</dbReference>
<evidence type="ECO:0000256" key="12">
    <source>
        <dbReference type="SAM" id="MobiDB-lite"/>
    </source>
</evidence>
<proteinExistence type="inferred from homology"/>
<feature type="transmembrane region" description="Helical" evidence="13">
    <location>
        <begin position="366"/>
        <end position="387"/>
    </location>
</feature>
<keyword evidence="8 13" id="KW-1133">Transmembrane helix</keyword>
<dbReference type="InterPro" id="IPR001584">
    <property type="entry name" value="Integrase_cat-core"/>
</dbReference>
<dbReference type="Pfam" id="PF00999">
    <property type="entry name" value="Na_H_Exchanger"/>
    <property type="match status" value="2"/>
</dbReference>
<feature type="domain" description="Integrase catalytic" evidence="14">
    <location>
        <begin position="958"/>
        <end position="1078"/>
    </location>
</feature>
<dbReference type="PROSITE" id="PS50994">
    <property type="entry name" value="INTEGRASE"/>
    <property type="match status" value="2"/>
</dbReference>
<keyword evidence="10 13" id="KW-0472">Membrane</keyword>
<dbReference type="GO" id="GO:1902600">
    <property type="term" value="P:proton transmembrane transport"/>
    <property type="evidence" value="ECO:0007669"/>
    <property type="project" value="InterPro"/>
</dbReference>
<dbReference type="InterPro" id="IPR036397">
    <property type="entry name" value="RNaseH_sf"/>
</dbReference>
<feature type="transmembrane region" description="Helical" evidence="13">
    <location>
        <begin position="3000"/>
        <end position="3021"/>
    </location>
</feature>
<evidence type="ECO:0000313" key="16">
    <source>
        <dbReference type="Proteomes" id="UP000436088"/>
    </source>
</evidence>
<dbReference type="InterPro" id="IPR057291">
    <property type="entry name" value="CHX17_2nd"/>
</dbReference>
<dbReference type="PANTHER" id="PTHR32468:SF17">
    <property type="entry name" value="CATION_H(+) ANTIPORTER 4"/>
    <property type="match status" value="1"/>
</dbReference>
<dbReference type="InterPro" id="IPR038770">
    <property type="entry name" value="Na+/solute_symporter_sf"/>
</dbReference>
<feature type="transmembrane region" description="Helical" evidence="13">
    <location>
        <begin position="211"/>
        <end position="232"/>
    </location>
</feature>
<dbReference type="GO" id="GO:0016020">
    <property type="term" value="C:membrane"/>
    <property type="evidence" value="ECO:0007669"/>
    <property type="project" value="UniProtKB-SubCell"/>
</dbReference>
<feature type="region of interest" description="Disordered" evidence="12">
    <location>
        <begin position="2178"/>
        <end position="2248"/>
    </location>
</feature>
<dbReference type="Pfam" id="PF25597">
    <property type="entry name" value="SH3_retrovirus"/>
    <property type="match status" value="2"/>
</dbReference>
<keyword evidence="6" id="KW-0064">Aspartyl protease</keyword>
<evidence type="ECO:0000256" key="9">
    <source>
        <dbReference type="ARBA" id="ARBA00023065"/>
    </source>
</evidence>
<feature type="transmembrane region" description="Helical" evidence="13">
    <location>
        <begin position="81"/>
        <end position="101"/>
    </location>
</feature>
<evidence type="ECO:0000256" key="3">
    <source>
        <dbReference type="ARBA" id="ARBA00022449"/>
    </source>
</evidence>
<dbReference type="FunFam" id="1.20.1530.20:FF:000003">
    <property type="entry name" value="Cation/H(+) antiporter 15"/>
    <property type="match status" value="2"/>
</dbReference>
<sequence>MSLLNVTYFGTGMDQIKKTADICLVFPPKVVSPGLPALFLGKYRHRTLLDYSAPRLQLQVVVIFVLTQIIHSLLKNLGLPLFISQILAGIILGPTFFGNQFSLVNVSEDSVSVLGSVGGLGILFFLFLSGVKMDVSSTFNSGMKAMYIGILTVLVPLASCLITITILLGGGSHLITNRSFYLATTYAGTSFPVIHYLLSELRILNSELGRLGLSAALIGDMVTLVLTLFGTWMRIGIEKGTNQVLVDIGWAMLFIVIAVFVLRPGLNWMVKHTPETGHIKDVCFYVVVLAFMMSPGLADLVSLQAKYGPIILGLAVPDGPPLGSALVEKLDPITSDLFLPVFVATCGMRFNISNIKEPTKLAKDHAIAGAVALVIKFWVTLVLAMICKMHMRDSLAFSLIMISKGVVEIASYSIMSDHNMISDDLFCYLTIMVILMSSIVPILVKWLYDPSRKYLCFQKRTIMNTKLNQELRMIGCIHVPGNVNSIISLLHACCPTRDSSISLDALHLVKLSGRATPVFIAHDKPTKTMSNRSYSENVIIAFNQFQRNTREAVSVKVFTAVSPPNLMYEDICKLAVDRLTSFIILPFHRRWCIDGSIESEDQTIRNLNFDILEMAPCSVGILVDVRRNPKSLNVTDKSSASSHHSSSYNIAVIFMGGRDDREALALAKRISQDQSVSLTVIHLKAKNSLEETIRGENDRMLDDEMLSGIKESVKLTYIEEQVTDGPETSNFLRSIVEDYQLIIVGRRHKCEDPQTLGLGEWCEFQEIGIIGDLLSSSDFVGNYFLLIVQQQQQRGRVVVTTDNSRLPITHIGKTIVTPRYNTNQVQLQDVYHVPGMKKNLLSVAQLTSSGHYVLFAPQDVKVYRDVKITETPTMEGRRLESIYVMSAESAYVDRTRKNETSDLWHMRLGHVSYSKLSVMVKKSMLKGLPQLDVRTDTVCAGCQYGKAHQLPYDESKFKAKEPLELVHSDVFGPVKQQSISGMRYMVTFIDDFSRYVWVFFMKEKSDTFSKFKEFRDSAEGEVGKKICCLRTDNGGEYRSNEFSQYLRECRIRHQYTCANTPQQNGVAERKTAFVINRLPQPRLGFVSPFEKLWNIKPTVSYFRVFGCVCYVFVPDHLRSKFDKKAVRCIFVGYDSQRKGWKCCDPISGRCYTSRNVVFDEASSWWSSEKEVLPDSREFGDKLQQKMGEHDVQLQTSSDESEDPNGDDVEQRVTQNPWQTGVYQQPNEEGGPSETEESIPQSQLRRSTRIRRPNPKYANAAIIEEATEPETFEEASKSSEWMTAMKEEIDALQQNQTWDIVPKIKDVKPISCKWVYKIKRRPDGSIERYKARLVARGFSQQYGLDYDETFSPVAKLTTVRVLLALADNKDWNLWQMDVKNAFLHGELDREIYMTQPMGFQSQDHPEYMCKLRKALYGLKQAPRAWYGKIAEFLTKSGYSVTPADSSLFVKANEGKLAIVLVYVDDLIITGDDEAEILQTKGNLSVRFQMKELGQLKHFLGLEVDRTHEGIFLCQQKYAKDLLKRFGMLECKSTSTPMEPNIKMCAHEGKDLEDATMYRHLVGSLIYLTLTRPDISYAVGVMSRYMQNPKKPHLEAVRRILRYVKNTIDYGLLYKKGEDCKLVGYCDVDYAGDHDTRRSTTGYVFKLGSGTISWCSKRQPTVSLSTTEAEYRAAAMAAQESTWLIQLMNNLHQPVDYAIPLYCDNQSAIRLVENPVFHARTKHVEVHYHFVREKVLQEEIEMRQINTDEQIADLFTKSLSVGKFEHFRRQHGVIQRMEANIEGEGRVVVTTDNSRLPITHIGKTIVTPRYNTNQVQLQDVYHVPGMKKNLLSMAQLTSSGHYVLFGPQDVKVYRDIKITETPTMEGRRLESIYVMSAESAYVDRTRKNETSDLWHMRLGHVSYSKLSVMVKKSMLKGLPQLDVRTDTVCAGCQYGKAHQLPYDESKFKAKEPLELVHSDVYVWVFFMKEKSDTFSKFKEFRDSAEGEVGKKICCLRTDNGGEYRSNEFSQYLRECRIRHQYTCANTPQQNGVAERKNRHLAEICRSMLHAKNVSGRFWAEAMRTAAFVINRLPQPRLGFVSPFEKLWNIKPTVSYFRVFGCVCYVFVPDHLRSKFDKKAVRCIFVGYDSQRKGWKCCDPISGRCYTSRNVVFDEASSWWSSEKEVLPDSREFGDKLQQKMGEHDVQLQTSSDESEDPNGDDVEQRVTQNPWQTGVYQQPNEEGGPSETEESIPQSQLRRSTRIRRPNPKYANAAIIEEATEPETFEEASKSSEWMTAMKEEIDALQQNQTWDIVPKIKDVKPISCKWVYKIKRRPDGSIERYKARLVARGFSQQYGLDYDETFSPVAKLTTVRVLLALADNKDWNLWQMDVKNAFLHGELDREIYMTQPMGFQSQDHPEYMCKLRKALYGLKQAPRAWYGKIVEFLTKIGYSVTPADSSLFVKANEGKLAIVLVYVDDLIITSDDEAEILQTKENLSVRFQMKELGQLKHFLGLEVDRTHEGIFLCQQKYAKDLLKRFGMLECKSTSTPMEPNIKMCAHEGKDLEDATMYRHLVGSLIYLTLTRPDISYAVGVMSRYMQNPKKPHLEAVRRILRYVKNTIDYGLLYKKGEDCKLVGYCDADYAGDHDTRRSTTGYVFKLGSGTISWCSKRQPTVSLSTTEAEYRAAAMAAQESTWLIQLMNNLHQPVDYAIPLYCDNQSAIRLAENPVFHARTNMWNLQETMSRLNKTIDGNGMGQMEKLVEVCLVFPPKVTSPGLPALLLEKDRNGKLLDYSGPRLQLQMLVIFVLTQILHSLLKNLGLPLFISQILAGIILGPTFFGDQFSLVTISEDSVPILGTVGDFGILFFLFLIGVKTDVSSIFNSGMKAVYIGILTVLVPLASCMITITILQGGGDLNLGRSFFLATTYAGTSFPVIQYLLTELRILNSELGRLGLSAALIGDIVTIVMTLFGILLRVWFINGTKMALSHIGLAMFVTVIGAFVLRPAMKWMEKQTSETGHIKDVCFYVVVVVFMLSPRLSGLIHLQAKYGPIMLGLVVPEGPPLGSALVEKLDPITSELFLPVFLATSGMRCNLSNLKEPTQFTKDHAVGAAVALVMKFGVSWVLAMFCEMPIRDSVAFSLIMISKGIVEIASYSSMSDMRVMTNVMFCFLMIMVIFVSSVVPILVKWLYDPSKKYLCFKKRTIMNTKLNQELRLIGCIHVPGNVNSIISLLHACCLTRESSIALDVLHLVKLSGRATPVFIAHNGITKTMLNRSYSENVIVAFSEFQRNNSEAVSVKVFTAVSPPNSMYEDICKLAVDRLTSFIILPFHRWCIDGSTESEDQTIRNLNFSILEMAPCSVGILVDVRRNLKGLKIKDKSPSSLNIAVIFIGGQDDREALALAKRISLDESVSLTVIHLKAKISLDSFRAENDGVLDDEMLCDIRGSVKLTYLEEQVEDGTETSKFLRSIVENYQLIIVGRRYKYEDPQTLGLGEWCEFQEIGIIGDLLSSSDFVGNYFLLIVQQQQQRSA</sequence>
<dbReference type="Pfam" id="PF07727">
    <property type="entry name" value="RVT_2"/>
    <property type="match status" value="2"/>
</dbReference>
<keyword evidence="6" id="KW-0645">Protease</keyword>
<feature type="transmembrane region" description="Helical" evidence="13">
    <location>
        <begin position="2898"/>
        <end position="2917"/>
    </location>
</feature>
<dbReference type="SUPFAM" id="SSF56672">
    <property type="entry name" value="DNA/RNA polymerases"/>
    <property type="match status" value="2"/>
</dbReference>
<keyword evidence="7" id="KW-0630">Potassium</keyword>
<dbReference type="CDD" id="cd09272">
    <property type="entry name" value="RNase_HI_RT_Ty1"/>
    <property type="match status" value="2"/>
</dbReference>
<dbReference type="Pfam" id="PF00665">
    <property type="entry name" value="rve"/>
    <property type="match status" value="1"/>
</dbReference>
<dbReference type="GO" id="GO:0003676">
    <property type="term" value="F:nucleic acid binding"/>
    <property type="evidence" value="ECO:0007669"/>
    <property type="project" value="InterPro"/>
</dbReference>
<feature type="transmembrane region" description="Helical" evidence="13">
    <location>
        <begin position="3138"/>
        <end position="3162"/>
    </location>
</feature>
<feature type="transmembrane region" description="Helical" evidence="13">
    <location>
        <begin position="2961"/>
        <end position="2980"/>
    </location>
</feature>
<organism evidence="15 16">
    <name type="scientific">Hibiscus syriacus</name>
    <name type="common">Rose of Sharon</name>
    <dbReference type="NCBI Taxonomy" id="106335"/>
    <lineage>
        <taxon>Eukaryota</taxon>
        <taxon>Viridiplantae</taxon>
        <taxon>Streptophyta</taxon>
        <taxon>Embryophyta</taxon>
        <taxon>Tracheophyta</taxon>
        <taxon>Spermatophyta</taxon>
        <taxon>Magnoliopsida</taxon>
        <taxon>eudicotyledons</taxon>
        <taxon>Gunneridae</taxon>
        <taxon>Pentapetalae</taxon>
        <taxon>rosids</taxon>
        <taxon>malvids</taxon>
        <taxon>Malvales</taxon>
        <taxon>Malvaceae</taxon>
        <taxon>Malvoideae</taxon>
        <taxon>Hibiscus</taxon>
    </lineage>
</organism>
<keyword evidence="5 13" id="KW-0812">Transmembrane</keyword>
<feature type="transmembrane region" description="Helical" evidence="13">
    <location>
        <begin position="2864"/>
        <end position="2886"/>
    </location>
</feature>
<dbReference type="Pfam" id="PF23256">
    <property type="entry name" value="CHX17_2nd"/>
    <property type="match status" value="2"/>
</dbReference>
<dbReference type="Proteomes" id="UP000436088">
    <property type="component" value="Unassembled WGS sequence"/>
</dbReference>
<feature type="compositionally biased region" description="Polar residues" evidence="12">
    <location>
        <begin position="1211"/>
        <end position="1226"/>
    </location>
</feature>
<feature type="transmembrane region" description="Helical" evidence="13">
    <location>
        <begin position="2829"/>
        <end position="2852"/>
    </location>
</feature>
<keyword evidence="2" id="KW-0813">Transport</keyword>
<dbReference type="Pfam" id="PF23259">
    <property type="entry name" value="CHX17_C"/>
    <property type="match status" value="2"/>
</dbReference>
<dbReference type="PANTHER" id="PTHR32468">
    <property type="entry name" value="CATION/H + ANTIPORTER"/>
    <property type="match status" value="1"/>
</dbReference>
<accession>A0A6A2WRB0</accession>
<feature type="transmembrane region" description="Helical" evidence="13">
    <location>
        <begin position="282"/>
        <end position="303"/>
    </location>
</feature>
<evidence type="ECO:0000256" key="10">
    <source>
        <dbReference type="ARBA" id="ARBA00023136"/>
    </source>
</evidence>
<evidence type="ECO:0000256" key="2">
    <source>
        <dbReference type="ARBA" id="ARBA00022448"/>
    </source>
</evidence>
<evidence type="ECO:0000256" key="13">
    <source>
        <dbReference type="SAM" id="Phobius"/>
    </source>
</evidence>
<feature type="transmembrane region" description="Helical" evidence="13">
    <location>
        <begin position="2775"/>
        <end position="2793"/>
    </location>
</feature>
<dbReference type="InterPro" id="IPR025724">
    <property type="entry name" value="GAG-pre-integrase_dom"/>
</dbReference>
<evidence type="ECO:0000256" key="7">
    <source>
        <dbReference type="ARBA" id="ARBA00022958"/>
    </source>
</evidence>
<evidence type="ECO:0000256" key="8">
    <source>
        <dbReference type="ARBA" id="ARBA00022989"/>
    </source>
</evidence>
<feature type="domain" description="Integrase catalytic" evidence="14">
    <location>
        <begin position="1993"/>
        <end position="2088"/>
    </location>
</feature>
<feature type="transmembrane region" description="Helical" evidence="13">
    <location>
        <begin position="425"/>
        <end position="448"/>
    </location>
</feature>
<feature type="region of interest" description="Disordered" evidence="12">
    <location>
        <begin position="1186"/>
        <end position="1257"/>
    </location>
</feature>
<feature type="transmembrane region" description="Helical" evidence="13">
    <location>
        <begin position="2929"/>
        <end position="2955"/>
    </location>
</feature>
<dbReference type="InterPro" id="IPR043502">
    <property type="entry name" value="DNA/RNA_pol_sf"/>
</dbReference>
<keyword evidence="16" id="KW-1185">Reference proteome</keyword>
<evidence type="ECO:0000313" key="15">
    <source>
        <dbReference type="EMBL" id="KAE8663542.1"/>
    </source>
</evidence>
<feature type="transmembrane region" description="Helical" evidence="13">
    <location>
        <begin position="113"/>
        <end position="133"/>
    </location>
</feature>
<dbReference type="InterPro" id="IPR057290">
    <property type="entry name" value="CHX17_C"/>
</dbReference>
<protein>
    <submittedName>
        <fullName evidence="15">Cation/H+ exchanger 4</fullName>
    </submittedName>
</protein>
<evidence type="ECO:0000256" key="11">
    <source>
        <dbReference type="ARBA" id="ARBA00038341"/>
    </source>
</evidence>
<evidence type="ECO:0000259" key="14">
    <source>
        <dbReference type="PROSITE" id="PS50994"/>
    </source>
</evidence>
<comment type="subcellular location">
    <subcellularLocation>
        <location evidence="1">Membrane</location>
        <topology evidence="1">Multi-pass membrane protein</topology>
    </subcellularLocation>
</comment>
<dbReference type="Pfam" id="PF13976">
    <property type="entry name" value="gag_pre-integrs"/>
    <property type="match status" value="2"/>
</dbReference>
<evidence type="ECO:0000256" key="6">
    <source>
        <dbReference type="ARBA" id="ARBA00022750"/>
    </source>
</evidence>
<dbReference type="GO" id="GO:0012505">
    <property type="term" value="C:endomembrane system"/>
    <property type="evidence" value="ECO:0007669"/>
    <property type="project" value="TreeGrafter"/>
</dbReference>
<evidence type="ECO:0000256" key="5">
    <source>
        <dbReference type="ARBA" id="ARBA00022692"/>
    </source>
</evidence>
<dbReference type="Gene3D" id="1.20.1530.20">
    <property type="match status" value="2"/>
</dbReference>
<dbReference type="InterPro" id="IPR013103">
    <property type="entry name" value="RVT_2"/>
</dbReference>
<keyword evidence="6" id="KW-0378">Hydrolase</keyword>
<dbReference type="GO" id="GO:0006813">
    <property type="term" value="P:potassium ion transport"/>
    <property type="evidence" value="ECO:0007669"/>
    <property type="project" value="UniProtKB-KW"/>
</dbReference>
<dbReference type="InterPro" id="IPR054722">
    <property type="entry name" value="PolX-like_BBD"/>
</dbReference>
<dbReference type="InterPro" id="IPR050794">
    <property type="entry name" value="CPA2_transporter"/>
</dbReference>
<keyword evidence="4" id="KW-0633">Potassium transport</keyword>
<comment type="similarity">
    <text evidence="11">Belongs to the monovalent cation:proton antiporter 2 (CPA2) transporter (TC 2.A.37) family. CHX (TC 2.A.37.4) subfamily.</text>
</comment>
<evidence type="ECO:0000256" key="1">
    <source>
        <dbReference type="ARBA" id="ARBA00004141"/>
    </source>
</evidence>
<feature type="compositionally biased region" description="Acidic residues" evidence="12">
    <location>
        <begin position="2190"/>
        <end position="2199"/>
    </location>
</feature>
<dbReference type="InterPro" id="IPR057670">
    <property type="entry name" value="SH3_retrovirus"/>
</dbReference>
<keyword evidence="9" id="KW-0406">Ion transport</keyword>
<dbReference type="Gene3D" id="3.30.420.10">
    <property type="entry name" value="Ribonuclease H-like superfamily/Ribonuclease H"/>
    <property type="match status" value="2"/>
</dbReference>
<dbReference type="InterPro" id="IPR006153">
    <property type="entry name" value="Cation/H_exchanger_TM"/>
</dbReference>
<dbReference type="Pfam" id="PF22936">
    <property type="entry name" value="Pol_BBD"/>
    <property type="match status" value="2"/>
</dbReference>
<feature type="transmembrane region" description="Helical" evidence="13">
    <location>
        <begin position="180"/>
        <end position="199"/>
    </location>
</feature>
<reference evidence="15" key="1">
    <citation type="submission" date="2019-09" db="EMBL/GenBank/DDBJ databases">
        <title>Draft genome information of white flower Hibiscus syriacus.</title>
        <authorList>
            <person name="Kim Y.-M."/>
        </authorList>
    </citation>
    <scope>NUCLEOTIDE SEQUENCE [LARGE SCALE GENOMIC DNA]</scope>
    <source>
        <strain evidence="15">YM2019G1</strain>
    </source>
</reference>
<feature type="transmembrane region" description="Helical" evidence="13">
    <location>
        <begin position="2800"/>
        <end position="2817"/>
    </location>
</feature>